<comment type="caution">
    <text evidence="12">The sequence shown here is derived from an EMBL/GenBank/DDBJ whole genome shotgun (WGS) entry which is preliminary data.</text>
</comment>
<name>A0A0M0K8U1_9EUKA</name>
<protein>
    <submittedName>
        <fullName evidence="12">Cellulase 2</fullName>
    </submittedName>
</protein>
<evidence type="ECO:0000256" key="1">
    <source>
        <dbReference type="ARBA" id="ARBA00005641"/>
    </source>
</evidence>
<evidence type="ECO:0000256" key="4">
    <source>
        <dbReference type="ARBA" id="ARBA00023277"/>
    </source>
</evidence>
<evidence type="ECO:0000256" key="2">
    <source>
        <dbReference type="ARBA" id="ARBA00022801"/>
    </source>
</evidence>
<dbReference type="GO" id="GO:0030245">
    <property type="term" value="P:cellulose catabolic process"/>
    <property type="evidence" value="ECO:0007669"/>
    <property type="project" value="UniProtKB-KW"/>
</dbReference>
<dbReference type="InterPro" id="IPR017853">
    <property type="entry name" value="GH"/>
</dbReference>
<evidence type="ECO:0000256" key="6">
    <source>
        <dbReference type="ARBA" id="ARBA00023326"/>
    </source>
</evidence>
<dbReference type="PANTHER" id="PTHR35923:SF2">
    <property type="entry name" value="ENDOGLUCANASE"/>
    <property type="match status" value="1"/>
</dbReference>
<proteinExistence type="inferred from homology"/>
<dbReference type="EMBL" id="JWZX01000936">
    <property type="protein sequence ID" value="KOO35245.1"/>
    <property type="molecule type" value="Genomic_DNA"/>
</dbReference>
<dbReference type="PANTHER" id="PTHR35923">
    <property type="entry name" value="MAJOR EXTRACELLULAR ENDOGLUCANASE"/>
    <property type="match status" value="1"/>
</dbReference>
<sequence>MTLWSLVAPLTTALAAGNGTKMMLGEHWRSTAGARGLQVLDFGAADYAASTQAGYSAAPAPGVPIDFSAHEGALWANGKKFYVKGINWYGSEGRTGAPTGLHKHSIDWYIDLLAENGFNALRLLFNHESALHDGPIETVDVRFSPQLFGMTYLEMFAEIADRAAQKGLLVMLACHRLNPTAWPGGGKWYDSAIPEAKVLQSWDKIARALCSRWNVFAVDLQNEPHASSWAKDPATDWNKAAERIGNHVYKPGAPGLDDASKGVWWGENLAGARVAPVQLSNQRRLVYTPHTYGPGVFMQPYFQDGSFPSNMEAVWDQHFAFVQQATGQPIVIGEMGGKYTGKDKDGAPDLSGDAGGGGGMAMAPTLVLLAFVVLAGTGTYVYTTRPGSKLGAKATKKKQPSSDDDDDMV</sequence>
<keyword evidence="5 7" id="KW-0326">Glycosidase</keyword>
<evidence type="ECO:0000256" key="8">
    <source>
        <dbReference type="SAM" id="MobiDB-lite"/>
    </source>
</evidence>
<evidence type="ECO:0000256" key="7">
    <source>
        <dbReference type="RuleBase" id="RU361153"/>
    </source>
</evidence>
<feature type="domain" description="Glycoside hydrolase family 5" evidence="11">
    <location>
        <begin position="81"/>
        <end position="343"/>
    </location>
</feature>
<accession>A0A0M0K8U1</accession>
<reference evidence="13" key="1">
    <citation type="journal article" date="2015" name="PLoS Genet.">
        <title>Genome Sequence and Transcriptome Analyses of Chrysochromulina tobin: Metabolic Tools for Enhanced Algal Fitness in the Prominent Order Prymnesiales (Haptophyceae).</title>
        <authorList>
            <person name="Hovde B.T."/>
            <person name="Deodato C.R."/>
            <person name="Hunsperger H.M."/>
            <person name="Ryken S.A."/>
            <person name="Yost W."/>
            <person name="Jha R.K."/>
            <person name="Patterson J."/>
            <person name="Monnat R.J. Jr."/>
            <person name="Barlow S.B."/>
            <person name="Starkenburg S.R."/>
            <person name="Cattolico R.A."/>
        </authorList>
    </citation>
    <scope>NUCLEOTIDE SEQUENCE</scope>
    <source>
        <strain evidence="13">CCMP291</strain>
    </source>
</reference>
<feature type="chain" id="PRO_5012588024" evidence="10">
    <location>
        <begin position="16"/>
        <end position="409"/>
    </location>
</feature>
<comment type="similarity">
    <text evidence="1 7">Belongs to the glycosyl hydrolase 5 (cellulase A) family.</text>
</comment>
<dbReference type="InterPro" id="IPR001547">
    <property type="entry name" value="Glyco_hydro_5"/>
</dbReference>
<dbReference type="GO" id="GO:0004553">
    <property type="term" value="F:hydrolase activity, hydrolyzing O-glycosyl compounds"/>
    <property type="evidence" value="ECO:0007669"/>
    <property type="project" value="InterPro"/>
</dbReference>
<dbReference type="OrthoDB" id="442731at2759"/>
<evidence type="ECO:0000313" key="13">
    <source>
        <dbReference type="Proteomes" id="UP000037460"/>
    </source>
</evidence>
<keyword evidence="13" id="KW-1185">Reference proteome</keyword>
<keyword evidence="3" id="KW-0136">Cellulose degradation</keyword>
<keyword evidence="9" id="KW-0472">Membrane</keyword>
<evidence type="ECO:0000256" key="3">
    <source>
        <dbReference type="ARBA" id="ARBA00023001"/>
    </source>
</evidence>
<keyword evidence="9" id="KW-0812">Transmembrane</keyword>
<keyword evidence="2 7" id="KW-0378">Hydrolase</keyword>
<organism evidence="12 13">
    <name type="scientific">Chrysochromulina tobinii</name>
    <dbReference type="NCBI Taxonomy" id="1460289"/>
    <lineage>
        <taxon>Eukaryota</taxon>
        <taxon>Haptista</taxon>
        <taxon>Haptophyta</taxon>
        <taxon>Prymnesiophyceae</taxon>
        <taxon>Prymnesiales</taxon>
        <taxon>Chrysochromulinaceae</taxon>
        <taxon>Chrysochromulina</taxon>
    </lineage>
</organism>
<dbReference type="SUPFAM" id="SSF51445">
    <property type="entry name" value="(Trans)glycosidases"/>
    <property type="match status" value="1"/>
</dbReference>
<gene>
    <name evidence="12" type="ORF">Ctob_014642</name>
</gene>
<evidence type="ECO:0000313" key="12">
    <source>
        <dbReference type="EMBL" id="KOO35245.1"/>
    </source>
</evidence>
<keyword evidence="6" id="KW-0624">Polysaccharide degradation</keyword>
<keyword evidence="10" id="KW-0732">Signal</keyword>
<feature type="signal peptide" evidence="10">
    <location>
        <begin position="1"/>
        <end position="15"/>
    </location>
</feature>
<keyword evidence="9" id="KW-1133">Transmembrane helix</keyword>
<evidence type="ECO:0000256" key="9">
    <source>
        <dbReference type="SAM" id="Phobius"/>
    </source>
</evidence>
<feature type="region of interest" description="Disordered" evidence="8">
    <location>
        <begin position="387"/>
        <end position="409"/>
    </location>
</feature>
<evidence type="ECO:0000256" key="5">
    <source>
        <dbReference type="ARBA" id="ARBA00023295"/>
    </source>
</evidence>
<dbReference type="Gene3D" id="3.20.20.80">
    <property type="entry name" value="Glycosidases"/>
    <property type="match status" value="1"/>
</dbReference>
<evidence type="ECO:0000256" key="10">
    <source>
        <dbReference type="SAM" id="SignalP"/>
    </source>
</evidence>
<feature type="transmembrane region" description="Helical" evidence="9">
    <location>
        <begin position="361"/>
        <end position="383"/>
    </location>
</feature>
<dbReference type="AlphaFoldDB" id="A0A0M0K8U1"/>
<dbReference type="Pfam" id="PF00150">
    <property type="entry name" value="Cellulase"/>
    <property type="match status" value="1"/>
</dbReference>
<evidence type="ECO:0000259" key="11">
    <source>
        <dbReference type="Pfam" id="PF00150"/>
    </source>
</evidence>
<dbReference type="Proteomes" id="UP000037460">
    <property type="component" value="Unassembled WGS sequence"/>
</dbReference>
<keyword evidence="4" id="KW-0119">Carbohydrate metabolism</keyword>